<evidence type="ECO:0000313" key="3">
    <source>
        <dbReference type="EMBL" id="RAI58827.1"/>
    </source>
</evidence>
<dbReference type="Gene3D" id="3.40.50.1240">
    <property type="entry name" value="Phosphoglycerate mutase-like"/>
    <property type="match status" value="1"/>
</dbReference>
<gene>
    <name evidence="3" type="ORF">DOO78_12190</name>
</gene>
<comment type="caution">
    <text evidence="3">The sequence shown here is derived from an EMBL/GenBank/DDBJ whole genome shotgun (WGS) entry which is preliminary data.</text>
</comment>
<dbReference type="InterPro" id="IPR050275">
    <property type="entry name" value="PGM_Phosphatase"/>
</dbReference>
<dbReference type="InterPro" id="IPR013078">
    <property type="entry name" value="His_Pase_superF_clade-1"/>
</dbReference>
<feature type="active site" description="Proton donor/acceptor" evidence="1">
    <location>
        <position position="89"/>
    </location>
</feature>
<dbReference type="SUPFAM" id="SSF53254">
    <property type="entry name" value="Phosphoglycerate mutase-like"/>
    <property type="match status" value="1"/>
</dbReference>
<accession>A0A327M8L5</accession>
<dbReference type="PANTHER" id="PTHR48100">
    <property type="entry name" value="BROAD-SPECIFICITY PHOSPHATASE YOR283W-RELATED"/>
    <property type="match status" value="1"/>
</dbReference>
<dbReference type="CDD" id="cd07067">
    <property type="entry name" value="HP_PGM_like"/>
    <property type="match status" value="1"/>
</dbReference>
<name>A0A327M8L5_9PROT</name>
<evidence type="ECO:0000313" key="4">
    <source>
        <dbReference type="Proteomes" id="UP000249065"/>
    </source>
</evidence>
<dbReference type="Pfam" id="PF00300">
    <property type="entry name" value="His_Phos_1"/>
    <property type="match status" value="1"/>
</dbReference>
<dbReference type="PANTHER" id="PTHR48100:SF59">
    <property type="entry name" value="ADENOSYLCOBALAMIN_ALPHA-RIBAZOLE PHOSPHATASE"/>
    <property type="match status" value="1"/>
</dbReference>
<reference evidence="4" key="1">
    <citation type="submission" date="2018-06" db="EMBL/GenBank/DDBJ databases">
        <authorList>
            <person name="Khan S.A."/>
        </authorList>
    </citation>
    <scope>NUCLEOTIDE SEQUENCE [LARGE SCALE GENOMIC DNA]</scope>
    <source>
        <strain evidence="4">DB-1506</strain>
    </source>
</reference>
<dbReference type="EMBL" id="QLIX01000007">
    <property type="protein sequence ID" value="RAI58827.1"/>
    <property type="molecule type" value="Genomic_DNA"/>
</dbReference>
<dbReference type="InterPro" id="IPR029033">
    <property type="entry name" value="His_PPase_superfam"/>
</dbReference>
<feature type="active site" description="Tele-phosphohistidine intermediate" evidence="1">
    <location>
        <position position="15"/>
    </location>
</feature>
<dbReference type="GO" id="GO:0005737">
    <property type="term" value="C:cytoplasm"/>
    <property type="evidence" value="ECO:0007669"/>
    <property type="project" value="TreeGrafter"/>
</dbReference>
<dbReference type="AlphaFoldDB" id="A0A327M8L5"/>
<dbReference type="Proteomes" id="UP000249065">
    <property type="component" value="Unassembled WGS sequence"/>
</dbReference>
<keyword evidence="4" id="KW-1185">Reference proteome</keyword>
<sequence>MAESLTPIPFWFLRHGETDWNAQGLSQGRTDIPLNAVGLAQAERAARTLRGIGGIATIIASPLVRARRTAEIAAEALGLPVVFDEGLQEVNFGEQEGKPMGDWYDDWIAGTYTPAGAEDFATLLARAVAAVNRATAKPGPVLVVAHGALFRALRLAFGHEPNVRTPNALPIRCTPPAGGAKAWDLAPVALAAEA</sequence>
<proteinExistence type="predicted"/>
<dbReference type="SMART" id="SM00855">
    <property type="entry name" value="PGAM"/>
    <property type="match status" value="1"/>
</dbReference>
<protein>
    <submittedName>
        <fullName evidence="3">Histidine phosphatase family protein</fullName>
    </submittedName>
</protein>
<organism evidence="3 4">
    <name type="scientific">Roseicella frigidaeris</name>
    <dbReference type="NCBI Taxonomy" id="2230885"/>
    <lineage>
        <taxon>Bacteria</taxon>
        <taxon>Pseudomonadati</taxon>
        <taxon>Pseudomonadota</taxon>
        <taxon>Alphaproteobacteria</taxon>
        <taxon>Acetobacterales</taxon>
        <taxon>Roseomonadaceae</taxon>
        <taxon>Roseicella</taxon>
    </lineage>
</organism>
<feature type="binding site" evidence="2">
    <location>
        <position position="65"/>
    </location>
    <ligand>
        <name>substrate</name>
    </ligand>
</feature>
<evidence type="ECO:0000256" key="2">
    <source>
        <dbReference type="PIRSR" id="PIRSR613078-2"/>
    </source>
</evidence>
<dbReference type="GO" id="GO:0016791">
    <property type="term" value="F:phosphatase activity"/>
    <property type="evidence" value="ECO:0007669"/>
    <property type="project" value="TreeGrafter"/>
</dbReference>
<evidence type="ECO:0000256" key="1">
    <source>
        <dbReference type="PIRSR" id="PIRSR613078-1"/>
    </source>
</evidence>
<feature type="binding site" evidence="2">
    <location>
        <begin position="14"/>
        <end position="21"/>
    </location>
    <ligand>
        <name>substrate</name>
    </ligand>
</feature>
<dbReference type="RefSeq" id="WP_111470038.1">
    <property type="nucleotide sequence ID" value="NZ_QLIX01000007.1"/>
</dbReference>
<dbReference type="OrthoDB" id="9781415at2"/>